<feature type="compositionally biased region" description="Low complexity" evidence="9">
    <location>
        <begin position="25"/>
        <end position="38"/>
    </location>
</feature>
<dbReference type="AlphaFoldDB" id="A0A1B9I917"/>
<evidence type="ECO:0000256" key="8">
    <source>
        <dbReference type="ARBA" id="ARBA00023136"/>
    </source>
</evidence>
<dbReference type="STRING" id="1296096.A0A1B9I917"/>
<evidence type="ECO:0000256" key="9">
    <source>
        <dbReference type="SAM" id="MobiDB-lite"/>
    </source>
</evidence>
<dbReference type="PANTHER" id="PTHR31646:SF1">
    <property type="entry name" value="ALPHA-1,2-MANNOSYLTRANSFERASE MNN2"/>
    <property type="match status" value="1"/>
</dbReference>
<organism evidence="10">
    <name type="scientific">Kwoniella pini CBS 10737</name>
    <dbReference type="NCBI Taxonomy" id="1296096"/>
    <lineage>
        <taxon>Eukaryota</taxon>
        <taxon>Fungi</taxon>
        <taxon>Dikarya</taxon>
        <taxon>Basidiomycota</taxon>
        <taxon>Agaricomycotina</taxon>
        <taxon>Tremellomycetes</taxon>
        <taxon>Tremellales</taxon>
        <taxon>Cryptococcaceae</taxon>
        <taxon>Kwoniella</taxon>
    </lineage>
</organism>
<keyword evidence="4" id="KW-0812">Transmembrane</keyword>
<dbReference type="OrthoDB" id="430354at2759"/>
<keyword evidence="5" id="KW-0735">Signal-anchor</keyword>
<dbReference type="GO" id="GO:0000026">
    <property type="term" value="F:alpha-1,2-mannosyltransferase activity"/>
    <property type="evidence" value="ECO:0007669"/>
    <property type="project" value="TreeGrafter"/>
</dbReference>
<keyword evidence="3" id="KW-0808">Transferase</keyword>
<comment type="similarity">
    <text evidence="2">Belongs to the MNN1/MNT family.</text>
</comment>
<accession>A0A1B9I917</accession>
<evidence type="ECO:0008006" key="11">
    <source>
        <dbReference type="Google" id="ProtNLM"/>
    </source>
</evidence>
<dbReference type="KEGG" id="kpin:30169626"/>
<dbReference type="RefSeq" id="XP_019013192.2">
    <property type="nucleotide sequence ID" value="XM_019153031.2"/>
</dbReference>
<keyword evidence="7" id="KW-0333">Golgi apparatus</keyword>
<comment type="subcellular location">
    <subcellularLocation>
        <location evidence="1">Golgi apparatus membrane</location>
        <topology evidence="1">Single-pass type II membrane protein</topology>
    </subcellularLocation>
</comment>
<dbReference type="GO" id="GO:0046354">
    <property type="term" value="P:mannan biosynthetic process"/>
    <property type="evidence" value="ECO:0007669"/>
    <property type="project" value="TreeGrafter"/>
</dbReference>
<gene>
    <name evidence="10" type="ORF">I206_01257</name>
</gene>
<feature type="compositionally biased region" description="Low complexity" evidence="9">
    <location>
        <begin position="1"/>
        <end position="12"/>
    </location>
</feature>
<feature type="region of interest" description="Disordered" evidence="9">
    <location>
        <begin position="1"/>
        <end position="84"/>
    </location>
</feature>
<dbReference type="InterPro" id="IPR029044">
    <property type="entry name" value="Nucleotide-diphossugar_trans"/>
</dbReference>
<dbReference type="SUPFAM" id="SSF53448">
    <property type="entry name" value="Nucleotide-diphospho-sugar transferases"/>
    <property type="match status" value="1"/>
</dbReference>
<dbReference type="PANTHER" id="PTHR31646">
    <property type="entry name" value="ALPHA-1,2-MANNOSYLTRANSFERASE MNN2"/>
    <property type="match status" value="1"/>
</dbReference>
<dbReference type="EMBL" id="KI894008">
    <property type="protein sequence ID" value="OCF51973.1"/>
    <property type="molecule type" value="Genomic_DNA"/>
</dbReference>
<evidence type="ECO:0000256" key="6">
    <source>
        <dbReference type="ARBA" id="ARBA00022989"/>
    </source>
</evidence>
<name>A0A1B9I917_9TREE</name>
<evidence type="ECO:0000256" key="7">
    <source>
        <dbReference type="ARBA" id="ARBA00023034"/>
    </source>
</evidence>
<reference evidence="10" key="2">
    <citation type="submission" date="2016-07" db="EMBL/GenBank/DDBJ databases">
        <title>Evolution of pathogenesis and genome organization in the Tremellales.</title>
        <authorList>
            <person name="Cuomo C."/>
            <person name="Litvintseva A."/>
            <person name="Heitman J."/>
            <person name="Chen Y."/>
            <person name="Sun S."/>
            <person name="Springer D."/>
            <person name="Dromer F."/>
            <person name="Young S."/>
            <person name="Zeng Q."/>
            <person name="Chapman S."/>
            <person name="Gujja S."/>
            <person name="Saif S."/>
            <person name="Birren B."/>
        </authorList>
    </citation>
    <scope>NUCLEOTIDE SEQUENCE</scope>
    <source>
        <strain evidence="10">CBS 10737</strain>
    </source>
</reference>
<evidence type="ECO:0000256" key="5">
    <source>
        <dbReference type="ARBA" id="ARBA00022968"/>
    </source>
</evidence>
<dbReference type="InterPro" id="IPR022751">
    <property type="entry name" value="Alpha_mannosyltransferase"/>
</dbReference>
<keyword evidence="6" id="KW-1133">Transmembrane helix</keyword>
<evidence type="ECO:0000313" key="10">
    <source>
        <dbReference type="EMBL" id="OCF51973.1"/>
    </source>
</evidence>
<sequence length="650" mass="73420">MNSSSSKSSSSKANRRYPDLHINLSSPSTSYSSNQGGSKHNLEVISPTNDFRSRSRSPSRSTGVNLDIDIPPVPDSSALPSPSNPFQYEFSPSPESFLSPSSRFIDPARYELKRWNRIIMKRNCQPTPLGYALLSLTILSVLYLLSGSNNDTHLLPSSWSSTPSTNELPYDDLEHPEDDVGTIEQPDLPSLPSIYSSHFPSLSLPLSFDVPKYYHLSTKLTQFLYRPVQAHDEAKESNYEGCPRELSDKLVNPDQYNGDAQFWIEDVKEEEIAKRRYDVVRWLEEAIERGEEVIGRKDGSTGKGRGIVLTGGNQDTTLRTITAIKHLRRLNVDLPIEVFHYSDELTDGNQRGEIENLGATLREAKGLSKVEGVWKNWQIKGLALVQSSFREILYLDSDNVPLRSPIHLFDSPTYQNNGRAVFWPDLSKDHPDNAIWRIVGDTCSLDKWTFESGQIIIDKAGNDGLNLAALIIASGMMNERDFWFRMCGGDKDTFRWAFRILDLDFGVSPRWMSALGFRNQFEGNRFCGHSVLQYDLDTPEGFSRPPPLFVHSNLLKHLGAGGLGKGSLFTDIRRMSDDYSSSPSLNYAHSWVYMGQARGMCLDLDWHDTVPEELRERERPETIPVSEEEGHVFEGFEDSWFDEGGRIGGW</sequence>
<reference evidence="10" key="1">
    <citation type="submission" date="2013-07" db="EMBL/GenBank/DDBJ databases">
        <title>The Genome Sequence of Cryptococcus pinus CBS10737.</title>
        <authorList>
            <consortium name="The Broad Institute Genome Sequencing Platform"/>
            <person name="Cuomo C."/>
            <person name="Litvintseva A."/>
            <person name="Chen Y."/>
            <person name="Heitman J."/>
            <person name="Sun S."/>
            <person name="Springer D."/>
            <person name="Dromer F."/>
            <person name="Young S.K."/>
            <person name="Zeng Q."/>
            <person name="Gargeya S."/>
            <person name="Fitzgerald M."/>
            <person name="Abouelleil A."/>
            <person name="Alvarado L."/>
            <person name="Berlin A.M."/>
            <person name="Chapman S.B."/>
            <person name="Dewar J."/>
            <person name="Goldberg J."/>
            <person name="Griggs A."/>
            <person name="Gujja S."/>
            <person name="Hansen M."/>
            <person name="Howarth C."/>
            <person name="Imamovic A."/>
            <person name="Larimer J."/>
            <person name="McCowan C."/>
            <person name="Murphy C."/>
            <person name="Pearson M."/>
            <person name="Priest M."/>
            <person name="Roberts A."/>
            <person name="Saif S."/>
            <person name="Shea T."/>
            <person name="Sykes S."/>
            <person name="Wortman J."/>
            <person name="Nusbaum C."/>
            <person name="Birren B."/>
        </authorList>
    </citation>
    <scope>NUCLEOTIDE SEQUENCE [LARGE SCALE GENOMIC DNA]</scope>
    <source>
        <strain evidence="10">CBS 10737</strain>
    </source>
</reference>
<proteinExistence type="inferred from homology"/>
<keyword evidence="8" id="KW-0472">Membrane</keyword>
<dbReference type="GO" id="GO:0000139">
    <property type="term" value="C:Golgi membrane"/>
    <property type="evidence" value="ECO:0007669"/>
    <property type="project" value="UniProtKB-SubCell"/>
</dbReference>
<protein>
    <recommendedName>
        <fullName evidence="11">Alpha 1,2-mannosyltransferase</fullName>
    </recommendedName>
</protein>
<dbReference type="Pfam" id="PF11051">
    <property type="entry name" value="Mannosyl_trans3"/>
    <property type="match status" value="1"/>
</dbReference>
<dbReference type="Gene3D" id="3.90.550.10">
    <property type="entry name" value="Spore Coat Polysaccharide Biosynthesis Protein SpsA, Chain A"/>
    <property type="match status" value="1"/>
</dbReference>
<dbReference type="GeneID" id="30169626"/>
<evidence type="ECO:0000256" key="2">
    <source>
        <dbReference type="ARBA" id="ARBA00009105"/>
    </source>
</evidence>
<evidence type="ECO:0000256" key="4">
    <source>
        <dbReference type="ARBA" id="ARBA00022692"/>
    </source>
</evidence>
<evidence type="ECO:0000256" key="3">
    <source>
        <dbReference type="ARBA" id="ARBA00022679"/>
    </source>
</evidence>
<evidence type="ECO:0000256" key="1">
    <source>
        <dbReference type="ARBA" id="ARBA00004323"/>
    </source>
</evidence>